<keyword evidence="3" id="KW-1185">Reference proteome</keyword>
<protein>
    <submittedName>
        <fullName evidence="2">SGNH/GDSL hydrolase family protein</fullName>
    </submittedName>
</protein>
<evidence type="ECO:0000259" key="1">
    <source>
        <dbReference type="Pfam" id="PF13472"/>
    </source>
</evidence>
<dbReference type="InterPro" id="IPR013830">
    <property type="entry name" value="SGNH_hydro"/>
</dbReference>
<accession>A0ABT3ZTH7</accession>
<dbReference type="GO" id="GO:0016787">
    <property type="term" value="F:hydrolase activity"/>
    <property type="evidence" value="ECO:0007669"/>
    <property type="project" value="UniProtKB-KW"/>
</dbReference>
<dbReference type="PANTHER" id="PTHR37981">
    <property type="entry name" value="LIPASE 2"/>
    <property type="match status" value="1"/>
</dbReference>
<dbReference type="Pfam" id="PF13472">
    <property type="entry name" value="Lipase_GDSL_2"/>
    <property type="match status" value="1"/>
</dbReference>
<evidence type="ECO:0000313" key="2">
    <source>
        <dbReference type="EMBL" id="MCY0389856.1"/>
    </source>
</evidence>
<dbReference type="InterPro" id="IPR036514">
    <property type="entry name" value="SGNH_hydro_sf"/>
</dbReference>
<dbReference type="PANTHER" id="PTHR37981:SF1">
    <property type="entry name" value="SGNH HYDROLASE-TYPE ESTERASE DOMAIN-CONTAINING PROTEIN"/>
    <property type="match status" value="1"/>
</dbReference>
<organism evidence="2 3">
    <name type="scientific">Robbsia betulipollinis</name>
    <dbReference type="NCBI Taxonomy" id="2981849"/>
    <lineage>
        <taxon>Bacteria</taxon>
        <taxon>Pseudomonadati</taxon>
        <taxon>Pseudomonadota</taxon>
        <taxon>Betaproteobacteria</taxon>
        <taxon>Burkholderiales</taxon>
        <taxon>Burkholderiaceae</taxon>
        <taxon>Robbsia</taxon>
    </lineage>
</organism>
<reference evidence="2" key="1">
    <citation type="submission" date="2022-11" db="EMBL/GenBank/DDBJ databases">
        <title>Robbsia betulipollinis sp. nov., isolated from pollen of birch (Betula pendula).</title>
        <authorList>
            <person name="Shi H."/>
            <person name="Ambika Manirajan B."/>
            <person name="Ratering S."/>
            <person name="Geissler-Plaum R."/>
            <person name="Schnell S."/>
        </authorList>
    </citation>
    <scope>NUCLEOTIDE SEQUENCE</scope>
    <source>
        <strain evidence="2">Bb-Pol-6</strain>
    </source>
</reference>
<dbReference type="Proteomes" id="UP001082899">
    <property type="component" value="Unassembled WGS sequence"/>
</dbReference>
<sequence>MTRPQPGAFYVALGSSFAAGLGLGPRAPNSPIVSQRSQNGYPQQLARLLKVPSFTDMTSSGATLRQVLKGGQFHLGPQVDALGPDTRLVTLTAGGNDVKYIGDLVALAYRNRGGVIGFLVKRFWKGPKPIDERGFPALRNDFDATLAEIARRSPKAQVVVATYPTVLPVDAGCPRLGLTGDQANMMRPVSDALAETTRAAAGAAGAMLVDMATLSVGHDVCSAVPWVNGPYPDKRAGTAFHPTLVGARATADAIRERLRAHEGQWFVEAFTSQR</sequence>
<keyword evidence="2" id="KW-0378">Hydrolase</keyword>
<dbReference type="CDD" id="cd01823">
    <property type="entry name" value="SEST_like"/>
    <property type="match status" value="1"/>
</dbReference>
<dbReference type="EMBL" id="JAPMXC010000013">
    <property type="protein sequence ID" value="MCY0389856.1"/>
    <property type="molecule type" value="Genomic_DNA"/>
</dbReference>
<dbReference type="InterPro" id="IPR037460">
    <property type="entry name" value="SEST-like"/>
</dbReference>
<feature type="domain" description="SGNH hydrolase-type esterase" evidence="1">
    <location>
        <begin position="12"/>
        <end position="249"/>
    </location>
</feature>
<dbReference type="Gene3D" id="3.40.50.1110">
    <property type="entry name" value="SGNH hydrolase"/>
    <property type="match status" value="1"/>
</dbReference>
<proteinExistence type="predicted"/>
<dbReference type="RefSeq" id="WP_267849804.1">
    <property type="nucleotide sequence ID" value="NZ_JAPMXC010000013.1"/>
</dbReference>
<dbReference type="SUPFAM" id="SSF52266">
    <property type="entry name" value="SGNH hydrolase"/>
    <property type="match status" value="1"/>
</dbReference>
<evidence type="ECO:0000313" key="3">
    <source>
        <dbReference type="Proteomes" id="UP001082899"/>
    </source>
</evidence>
<comment type="caution">
    <text evidence="2">The sequence shown here is derived from an EMBL/GenBank/DDBJ whole genome shotgun (WGS) entry which is preliminary data.</text>
</comment>
<gene>
    <name evidence="2" type="ORF">OVY01_22200</name>
</gene>
<name>A0ABT3ZTH7_9BURK</name>